<dbReference type="PANTHER" id="PTHR33577:SF9">
    <property type="entry name" value="PEROXIDASE STCC"/>
    <property type="match status" value="1"/>
</dbReference>
<feature type="domain" description="Heme haloperoxidase family profile" evidence="9">
    <location>
        <begin position="19"/>
        <end position="232"/>
    </location>
</feature>
<keyword evidence="2 10" id="KW-0575">Peroxidase</keyword>
<dbReference type="AlphaFoldDB" id="A0A6A6EPN4"/>
<evidence type="ECO:0000256" key="8">
    <source>
        <dbReference type="SAM" id="SignalP"/>
    </source>
</evidence>
<reference evidence="10" key="1">
    <citation type="journal article" date="2020" name="Stud. Mycol.">
        <title>101 Dothideomycetes genomes: a test case for predicting lifestyles and emergence of pathogens.</title>
        <authorList>
            <person name="Haridas S."/>
            <person name="Albert R."/>
            <person name="Binder M."/>
            <person name="Bloem J."/>
            <person name="Labutti K."/>
            <person name="Salamov A."/>
            <person name="Andreopoulos B."/>
            <person name="Baker S."/>
            <person name="Barry K."/>
            <person name="Bills G."/>
            <person name="Bluhm B."/>
            <person name="Cannon C."/>
            <person name="Castanera R."/>
            <person name="Culley D."/>
            <person name="Daum C."/>
            <person name="Ezra D."/>
            <person name="Gonzalez J."/>
            <person name="Henrissat B."/>
            <person name="Kuo A."/>
            <person name="Liang C."/>
            <person name="Lipzen A."/>
            <person name="Lutzoni F."/>
            <person name="Magnuson J."/>
            <person name="Mondo S."/>
            <person name="Nolan M."/>
            <person name="Ohm R."/>
            <person name="Pangilinan J."/>
            <person name="Park H.-J."/>
            <person name="Ramirez L."/>
            <person name="Alfaro M."/>
            <person name="Sun H."/>
            <person name="Tritt A."/>
            <person name="Yoshinaga Y."/>
            <person name="Zwiers L.-H."/>
            <person name="Turgeon B."/>
            <person name="Goodwin S."/>
            <person name="Spatafora J."/>
            <person name="Crous P."/>
            <person name="Grigoriev I."/>
        </authorList>
    </citation>
    <scope>NUCLEOTIDE SEQUENCE</scope>
    <source>
        <strain evidence="10">CBS 207.26</strain>
    </source>
</reference>
<evidence type="ECO:0000259" key="9">
    <source>
        <dbReference type="PROSITE" id="PS51405"/>
    </source>
</evidence>
<comment type="similarity">
    <text evidence="7">Belongs to the chloroperoxidase family.</text>
</comment>
<accession>A0A6A6EPN4</accession>
<evidence type="ECO:0000256" key="1">
    <source>
        <dbReference type="ARBA" id="ARBA00001970"/>
    </source>
</evidence>
<evidence type="ECO:0000256" key="6">
    <source>
        <dbReference type="ARBA" id="ARBA00023004"/>
    </source>
</evidence>
<evidence type="ECO:0000313" key="11">
    <source>
        <dbReference type="Proteomes" id="UP000800200"/>
    </source>
</evidence>
<dbReference type="PROSITE" id="PS51405">
    <property type="entry name" value="HEME_HALOPEROXIDASE"/>
    <property type="match status" value="1"/>
</dbReference>
<evidence type="ECO:0000256" key="4">
    <source>
        <dbReference type="ARBA" id="ARBA00022723"/>
    </source>
</evidence>
<evidence type="ECO:0000256" key="5">
    <source>
        <dbReference type="ARBA" id="ARBA00023002"/>
    </source>
</evidence>
<feature type="signal peptide" evidence="8">
    <location>
        <begin position="1"/>
        <end position="16"/>
    </location>
</feature>
<dbReference type="Pfam" id="PF01328">
    <property type="entry name" value="Peroxidase_2"/>
    <property type="match status" value="1"/>
</dbReference>
<feature type="chain" id="PRO_5025581569" evidence="8">
    <location>
        <begin position="17"/>
        <end position="256"/>
    </location>
</feature>
<dbReference type="GO" id="GO:0046872">
    <property type="term" value="F:metal ion binding"/>
    <property type="evidence" value="ECO:0007669"/>
    <property type="project" value="UniProtKB-KW"/>
</dbReference>
<name>A0A6A6EPN4_9PEZI</name>
<keyword evidence="6" id="KW-0408">Iron</keyword>
<dbReference type="InterPro" id="IPR000028">
    <property type="entry name" value="Chloroperoxidase"/>
</dbReference>
<sequence>MKLSYVFSVLLAAADAQVDFSNWHPPAYGDVRGPCPALNSLANHDIIPHDGKNLSVPLLVKAINGALNLSVEMTTVVARLGLSTSSNPGSGTFNLDDLNKHGIIEHDASLSRADFSRNGDNHSFQSDVFEDFIGHFDGKQNITIPDAATARWGRVTTERGRNPVFTYGPQERFNSYVESALYFRLLADLKSGTTPVEFIKVFFEQERLPYKEGWRTPPVVIEGFTLAKDILQLALSTPEKLDTLSGRFPGGFHGII</sequence>
<keyword evidence="11" id="KW-1185">Reference proteome</keyword>
<dbReference type="OrthoDB" id="407298at2759"/>
<protein>
    <submittedName>
        <fullName evidence="10">Cloroperoxidase</fullName>
    </submittedName>
</protein>
<keyword evidence="5" id="KW-0560">Oxidoreductase</keyword>
<dbReference type="EMBL" id="ML994615">
    <property type="protein sequence ID" value="KAF2192739.1"/>
    <property type="molecule type" value="Genomic_DNA"/>
</dbReference>
<evidence type="ECO:0000256" key="3">
    <source>
        <dbReference type="ARBA" id="ARBA00022617"/>
    </source>
</evidence>
<dbReference type="Gene3D" id="1.10.489.10">
    <property type="entry name" value="Chloroperoxidase-like"/>
    <property type="match status" value="1"/>
</dbReference>
<evidence type="ECO:0000256" key="2">
    <source>
        <dbReference type="ARBA" id="ARBA00022559"/>
    </source>
</evidence>
<evidence type="ECO:0000313" key="10">
    <source>
        <dbReference type="EMBL" id="KAF2192739.1"/>
    </source>
</evidence>
<proteinExistence type="inferred from homology"/>
<dbReference type="SUPFAM" id="SSF47571">
    <property type="entry name" value="Cloroperoxidase"/>
    <property type="match status" value="1"/>
</dbReference>
<keyword evidence="3" id="KW-0349">Heme</keyword>
<dbReference type="PANTHER" id="PTHR33577">
    <property type="entry name" value="STERIGMATOCYSTIN BIOSYNTHESIS PEROXIDASE STCC-RELATED"/>
    <property type="match status" value="1"/>
</dbReference>
<dbReference type="GO" id="GO:0004601">
    <property type="term" value="F:peroxidase activity"/>
    <property type="evidence" value="ECO:0007669"/>
    <property type="project" value="UniProtKB-KW"/>
</dbReference>
<comment type="cofactor">
    <cofactor evidence="1">
        <name>heme b</name>
        <dbReference type="ChEBI" id="CHEBI:60344"/>
    </cofactor>
</comment>
<evidence type="ECO:0000256" key="7">
    <source>
        <dbReference type="ARBA" id="ARBA00025795"/>
    </source>
</evidence>
<keyword evidence="4" id="KW-0479">Metal-binding</keyword>
<dbReference type="InterPro" id="IPR036851">
    <property type="entry name" value="Chloroperoxidase-like_sf"/>
</dbReference>
<organism evidence="10 11">
    <name type="scientific">Zopfia rhizophila CBS 207.26</name>
    <dbReference type="NCBI Taxonomy" id="1314779"/>
    <lineage>
        <taxon>Eukaryota</taxon>
        <taxon>Fungi</taxon>
        <taxon>Dikarya</taxon>
        <taxon>Ascomycota</taxon>
        <taxon>Pezizomycotina</taxon>
        <taxon>Dothideomycetes</taxon>
        <taxon>Dothideomycetes incertae sedis</taxon>
        <taxon>Zopfiaceae</taxon>
        <taxon>Zopfia</taxon>
    </lineage>
</organism>
<keyword evidence="8" id="KW-0732">Signal</keyword>
<gene>
    <name evidence="10" type="ORF">K469DRAFT_746090</name>
</gene>
<dbReference type="Proteomes" id="UP000800200">
    <property type="component" value="Unassembled WGS sequence"/>
</dbReference>